<dbReference type="Gene3D" id="2.30.30.100">
    <property type="match status" value="1"/>
</dbReference>
<evidence type="ECO:0000256" key="2">
    <source>
        <dbReference type="ARBA" id="ARBA00006850"/>
    </source>
</evidence>
<dbReference type="AlphaFoldDB" id="A0A812XNC9"/>
<evidence type="ECO:0000256" key="8">
    <source>
        <dbReference type="ARBA" id="ARBA00023274"/>
    </source>
</evidence>
<dbReference type="InterPro" id="IPR027078">
    <property type="entry name" value="snRNP-E"/>
</dbReference>
<protein>
    <recommendedName>
        <fullName evidence="9">Sm protein E</fullName>
    </recommendedName>
</protein>
<comment type="similarity">
    <text evidence="2">Belongs to the snRNP Sm proteins family.</text>
</comment>
<dbReference type="OrthoDB" id="25620at2759"/>
<feature type="domain" description="Sm" evidence="10">
    <location>
        <begin position="188"/>
        <end position="253"/>
    </location>
</feature>
<dbReference type="InterPro" id="IPR001163">
    <property type="entry name" value="Sm_dom_euk/arc"/>
</dbReference>
<evidence type="ECO:0000256" key="6">
    <source>
        <dbReference type="ARBA" id="ARBA00023187"/>
    </source>
</evidence>
<sequence>MGRLERFFLVDTLEVCQRSQPNEVSEASPRPRCWPSVAAALEDVHGGFHSDDHRRMLQSNPNAAKHPLLERHHFGALLPGILQLFGDSLLVIHQDSLRGDSHQVRKTWDRIAAFLGASPFPAKASFQRKNTLPGHRTDLCHNASLVRRFKRLLEPEFQAIEEATFGPVLQATLPVQESWGMKQVALAPVAIATAGEVWLHEQSDLRIEGRILGFDEYMNLVIDDAEEIMVKKKTRRAIGRILLKGDNICLMMNTGA</sequence>
<keyword evidence="6" id="KW-0508">mRNA splicing</keyword>
<keyword evidence="5" id="KW-0694">RNA-binding</keyword>
<evidence type="ECO:0000256" key="1">
    <source>
        <dbReference type="ARBA" id="ARBA00004123"/>
    </source>
</evidence>
<dbReference type="GO" id="GO:0000398">
    <property type="term" value="P:mRNA splicing, via spliceosome"/>
    <property type="evidence" value="ECO:0007669"/>
    <property type="project" value="InterPro"/>
</dbReference>
<dbReference type="PANTHER" id="PTHR11193">
    <property type="entry name" value="SMALL NUCLEAR RIBONUCLEOPROTEIN E"/>
    <property type="match status" value="1"/>
</dbReference>
<comment type="caution">
    <text evidence="11">The sequence shown here is derived from an EMBL/GenBank/DDBJ whole genome shotgun (WGS) entry which is preliminary data.</text>
</comment>
<dbReference type="InterPro" id="IPR010920">
    <property type="entry name" value="LSM_dom_sf"/>
</dbReference>
<evidence type="ECO:0000313" key="11">
    <source>
        <dbReference type="EMBL" id="CAE7732479.1"/>
    </source>
</evidence>
<evidence type="ECO:0000313" key="12">
    <source>
        <dbReference type="Proteomes" id="UP000649617"/>
    </source>
</evidence>
<comment type="subcellular location">
    <subcellularLocation>
        <location evidence="1">Nucleus</location>
    </subcellularLocation>
</comment>
<organism evidence="11 12">
    <name type="scientific">Symbiodinium pilosum</name>
    <name type="common">Dinoflagellate</name>
    <dbReference type="NCBI Taxonomy" id="2952"/>
    <lineage>
        <taxon>Eukaryota</taxon>
        <taxon>Sar</taxon>
        <taxon>Alveolata</taxon>
        <taxon>Dinophyceae</taxon>
        <taxon>Suessiales</taxon>
        <taxon>Symbiodiniaceae</taxon>
        <taxon>Symbiodinium</taxon>
    </lineage>
</organism>
<keyword evidence="12" id="KW-1185">Reference proteome</keyword>
<evidence type="ECO:0000256" key="4">
    <source>
        <dbReference type="ARBA" id="ARBA00022728"/>
    </source>
</evidence>
<dbReference type="CDD" id="cd01718">
    <property type="entry name" value="Sm_E"/>
    <property type="match status" value="1"/>
</dbReference>
<name>A0A812XNC9_SYMPI</name>
<evidence type="ECO:0000256" key="5">
    <source>
        <dbReference type="ARBA" id="ARBA00022884"/>
    </source>
</evidence>
<dbReference type="Pfam" id="PF01423">
    <property type="entry name" value="LSM"/>
    <property type="match status" value="1"/>
</dbReference>
<accession>A0A812XNC9</accession>
<keyword evidence="7" id="KW-0539">Nucleus</keyword>
<dbReference type="EMBL" id="CAJNIZ010045859">
    <property type="protein sequence ID" value="CAE7732479.1"/>
    <property type="molecule type" value="Genomic_DNA"/>
</dbReference>
<keyword evidence="8" id="KW-0687">Ribonucleoprotein</keyword>
<evidence type="ECO:0000256" key="7">
    <source>
        <dbReference type="ARBA" id="ARBA00023242"/>
    </source>
</evidence>
<evidence type="ECO:0000256" key="3">
    <source>
        <dbReference type="ARBA" id="ARBA00022664"/>
    </source>
</evidence>
<keyword evidence="4" id="KW-0747">Spliceosome</keyword>
<dbReference type="GO" id="GO:0005681">
    <property type="term" value="C:spliceosomal complex"/>
    <property type="evidence" value="ECO:0007669"/>
    <property type="project" value="UniProtKB-KW"/>
</dbReference>
<proteinExistence type="inferred from homology"/>
<evidence type="ECO:0000259" key="10">
    <source>
        <dbReference type="SMART" id="SM00651"/>
    </source>
</evidence>
<dbReference type="Proteomes" id="UP000649617">
    <property type="component" value="Unassembled WGS sequence"/>
</dbReference>
<gene>
    <name evidence="11" type="primary">SmE</name>
    <name evidence="11" type="ORF">SPIL2461_LOCUS21039</name>
</gene>
<evidence type="ECO:0000256" key="9">
    <source>
        <dbReference type="ARBA" id="ARBA00030143"/>
    </source>
</evidence>
<reference evidence="11" key="1">
    <citation type="submission" date="2021-02" db="EMBL/GenBank/DDBJ databases">
        <authorList>
            <person name="Dougan E. K."/>
            <person name="Rhodes N."/>
            <person name="Thang M."/>
            <person name="Chan C."/>
        </authorList>
    </citation>
    <scope>NUCLEOTIDE SEQUENCE</scope>
</reference>
<dbReference type="GO" id="GO:0003723">
    <property type="term" value="F:RNA binding"/>
    <property type="evidence" value="ECO:0007669"/>
    <property type="project" value="UniProtKB-KW"/>
</dbReference>
<dbReference type="SMART" id="SM00651">
    <property type="entry name" value="Sm"/>
    <property type="match status" value="1"/>
</dbReference>
<keyword evidence="3" id="KW-0507">mRNA processing</keyword>
<dbReference type="SUPFAM" id="SSF50182">
    <property type="entry name" value="Sm-like ribonucleoproteins"/>
    <property type="match status" value="1"/>
</dbReference>